<keyword evidence="3" id="KW-1185">Reference proteome</keyword>
<dbReference type="STRING" id="1678637.AC230_26725"/>
<dbReference type="PATRIC" id="fig|1678637.3.peg.5708"/>
<evidence type="ECO:0008006" key="4">
    <source>
        <dbReference type="Google" id="ProtNLM"/>
    </source>
</evidence>
<evidence type="ECO:0000313" key="2">
    <source>
        <dbReference type="EMBL" id="KNB50259.1"/>
    </source>
</evidence>
<dbReference type="AlphaFoldDB" id="A0A0K9XA33"/>
<name>A0A0K9XA33_9ACTN</name>
<dbReference type="GO" id="GO:0008233">
    <property type="term" value="F:peptidase activity"/>
    <property type="evidence" value="ECO:0007669"/>
    <property type="project" value="InterPro"/>
</dbReference>
<protein>
    <recommendedName>
        <fullName evidence="4">M6 family metalloprotease domain protein</fullName>
    </recommendedName>
</protein>
<dbReference type="PANTHER" id="PTHR41775:SF1">
    <property type="entry name" value="PEPTIDASE M6-LIKE DOMAIN-CONTAINING PROTEIN"/>
    <property type="match status" value="1"/>
</dbReference>
<comment type="caution">
    <text evidence="2">The sequence shown here is derived from an EMBL/GenBank/DDBJ whole genome shotgun (WGS) entry which is preliminary data.</text>
</comment>
<proteinExistence type="predicted"/>
<reference evidence="3" key="1">
    <citation type="submission" date="2015-07" db="EMBL/GenBank/DDBJ databases">
        <title>Draft genome sequence of Streptomyces sp. CMAA 1322, a bacterium isolated from Caatinga biome, from dry forest semiarid of Brazil.</title>
        <authorList>
            <person name="Santos S.N."/>
            <person name="Gacesa R."/>
            <person name="Taketani R.G."/>
            <person name="Long P.F."/>
            <person name="Melo I.S."/>
        </authorList>
    </citation>
    <scope>NUCLEOTIDE SEQUENCE [LARGE SCALE GENOMIC DNA]</scope>
    <source>
        <strain evidence="3">CMAA 1322</strain>
    </source>
</reference>
<dbReference type="InterPro" id="IPR008757">
    <property type="entry name" value="Peptidase_M6-like_domain"/>
</dbReference>
<feature type="chain" id="PRO_5038463268" description="M6 family metalloprotease domain protein" evidence="1">
    <location>
        <begin position="21"/>
        <end position="419"/>
    </location>
</feature>
<dbReference type="GO" id="GO:0006508">
    <property type="term" value="P:proteolysis"/>
    <property type="evidence" value="ECO:0007669"/>
    <property type="project" value="InterPro"/>
</dbReference>
<keyword evidence="1" id="KW-0732">Signal</keyword>
<dbReference type="OrthoDB" id="8780795at2"/>
<dbReference type="PANTHER" id="PTHR41775">
    <property type="entry name" value="SECRETED PROTEIN-RELATED"/>
    <property type="match status" value="1"/>
</dbReference>
<evidence type="ECO:0000256" key="1">
    <source>
        <dbReference type="SAM" id="SignalP"/>
    </source>
</evidence>
<feature type="signal peptide" evidence="1">
    <location>
        <begin position="1"/>
        <end position="20"/>
    </location>
</feature>
<sequence>MRILAVPVVAIALFALTAPAVGPAGAHEPVALPALPDPTGRRPTGACALRTAGRTVSESARTPGGYARSSGTVRAVTLFIDFPDAPARDHPRKRYAEFFPAVADFYRTSSYGRLDYRSTPVLRWIRMSRPYAEYGIRRGTPFDTRSDTGYHALAREILAAVDGSVDLRRYDLVNVLASPEAGPPATEDVRSVTFAGAPTGLRTRHGAALKNVSFIWSRQTGDSPYRVLVHENAHSFGLPDLYATGRGDRTSSPVGHWDPMDEDWGPSNDFLAWHKWKLGWLAPRQVQCVSVAGSRTLTLSPTSVRGGTKLAVVPVSRHRAVTLEVRTPGPLDHAVCRSGVLVTTVATDRPSGSGPIRAVDSTPRGRGCYTSDPNVTASLSDAPFTVGRRATVEGVTVDVLGRDARGDWRVRVTRGRRTH</sequence>
<organism evidence="2 3">
    <name type="scientific">Streptomyces caatingaensis</name>
    <dbReference type="NCBI Taxonomy" id="1678637"/>
    <lineage>
        <taxon>Bacteria</taxon>
        <taxon>Bacillati</taxon>
        <taxon>Actinomycetota</taxon>
        <taxon>Actinomycetes</taxon>
        <taxon>Kitasatosporales</taxon>
        <taxon>Streptomycetaceae</taxon>
        <taxon>Streptomyces</taxon>
    </lineage>
</organism>
<dbReference type="RefSeq" id="WP_049718799.1">
    <property type="nucleotide sequence ID" value="NZ_LFXA01000017.1"/>
</dbReference>
<dbReference type="EMBL" id="LFXA01000017">
    <property type="protein sequence ID" value="KNB50259.1"/>
    <property type="molecule type" value="Genomic_DNA"/>
</dbReference>
<evidence type="ECO:0000313" key="3">
    <source>
        <dbReference type="Proteomes" id="UP000037288"/>
    </source>
</evidence>
<dbReference type="NCBIfam" id="TIGR03296">
    <property type="entry name" value="M6dom_TIGR03296"/>
    <property type="match status" value="1"/>
</dbReference>
<gene>
    <name evidence="2" type="ORF">AC230_26725</name>
</gene>
<accession>A0A0K9XA33</accession>
<dbReference type="Proteomes" id="UP000037288">
    <property type="component" value="Unassembled WGS sequence"/>
</dbReference>